<keyword evidence="9" id="KW-1015">Disulfide bond</keyword>
<comment type="subcellular location">
    <subcellularLocation>
        <location evidence="1">Membrane</location>
        <topology evidence="1">Single-pass membrane protein</topology>
    </subcellularLocation>
</comment>
<dbReference type="Gene3D" id="2.60.40.10">
    <property type="entry name" value="Immunoglobulins"/>
    <property type="match status" value="3"/>
</dbReference>
<feature type="compositionally biased region" description="Acidic residues" evidence="11">
    <location>
        <begin position="580"/>
        <end position="593"/>
    </location>
</feature>
<evidence type="ECO:0000313" key="15">
    <source>
        <dbReference type="Proteomes" id="UP001152803"/>
    </source>
</evidence>
<evidence type="ECO:0000313" key="14">
    <source>
        <dbReference type="EMBL" id="KAJ8268708.1"/>
    </source>
</evidence>
<keyword evidence="10" id="KW-0325">Glycoprotein</keyword>
<evidence type="ECO:0000256" key="4">
    <source>
        <dbReference type="ARBA" id="ARBA00022729"/>
    </source>
</evidence>
<dbReference type="GO" id="GO:0005912">
    <property type="term" value="C:adherens junction"/>
    <property type="evidence" value="ECO:0007669"/>
    <property type="project" value="TreeGrafter"/>
</dbReference>
<evidence type="ECO:0000256" key="10">
    <source>
        <dbReference type="ARBA" id="ARBA00023180"/>
    </source>
</evidence>
<dbReference type="PANTHER" id="PTHR23277:SF11">
    <property type="entry name" value="NECTIN-4"/>
    <property type="match status" value="1"/>
</dbReference>
<evidence type="ECO:0000256" key="2">
    <source>
        <dbReference type="ARBA" id="ARBA00007810"/>
    </source>
</evidence>
<dbReference type="InterPro" id="IPR003598">
    <property type="entry name" value="Ig_sub2"/>
</dbReference>
<feature type="domain" description="Ig-like" evidence="13">
    <location>
        <begin position="89"/>
        <end position="194"/>
    </location>
</feature>
<dbReference type="Proteomes" id="UP001152803">
    <property type="component" value="Unassembled WGS sequence"/>
</dbReference>
<evidence type="ECO:0000256" key="9">
    <source>
        <dbReference type="ARBA" id="ARBA00023157"/>
    </source>
</evidence>
<evidence type="ECO:0000256" key="11">
    <source>
        <dbReference type="SAM" id="MobiDB-lite"/>
    </source>
</evidence>
<gene>
    <name evidence="14" type="ORF">COCON_G00113150</name>
</gene>
<evidence type="ECO:0000256" key="6">
    <source>
        <dbReference type="ARBA" id="ARBA00022889"/>
    </source>
</evidence>
<dbReference type="InterPro" id="IPR013162">
    <property type="entry name" value="CD80_C2-set"/>
</dbReference>
<dbReference type="GO" id="GO:0007157">
    <property type="term" value="P:heterophilic cell-cell adhesion via plasma membrane cell adhesion molecules"/>
    <property type="evidence" value="ECO:0007669"/>
    <property type="project" value="TreeGrafter"/>
</dbReference>
<protein>
    <recommendedName>
        <fullName evidence="13">Ig-like domain-containing protein</fullName>
    </recommendedName>
</protein>
<dbReference type="SMART" id="SM00409">
    <property type="entry name" value="IG"/>
    <property type="match status" value="2"/>
</dbReference>
<keyword evidence="15" id="KW-1185">Reference proteome</keyword>
<dbReference type="InterPro" id="IPR013783">
    <property type="entry name" value="Ig-like_fold"/>
</dbReference>
<evidence type="ECO:0000256" key="1">
    <source>
        <dbReference type="ARBA" id="ARBA00004167"/>
    </source>
</evidence>
<feature type="region of interest" description="Disordered" evidence="11">
    <location>
        <begin position="480"/>
        <end position="536"/>
    </location>
</feature>
<evidence type="ECO:0000256" key="12">
    <source>
        <dbReference type="SAM" id="Phobius"/>
    </source>
</evidence>
<keyword evidence="7 12" id="KW-1133">Transmembrane helix</keyword>
<dbReference type="OrthoDB" id="8872282at2759"/>
<dbReference type="Pfam" id="PF07679">
    <property type="entry name" value="I-set"/>
    <property type="match status" value="1"/>
</dbReference>
<evidence type="ECO:0000256" key="5">
    <source>
        <dbReference type="ARBA" id="ARBA00022737"/>
    </source>
</evidence>
<evidence type="ECO:0000256" key="3">
    <source>
        <dbReference type="ARBA" id="ARBA00022692"/>
    </source>
</evidence>
<feature type="compositionally biased region" description="Basic and acidic residues" evidence="11">
    <location>
        <begin position="515"/>
        <end position="536"/>
    </location>
</feature>
<comment type="similarity">
    <text evidence="2">Belongs to the nectin family.</text>
</comment>
<dbReference type="Pfam" id="PF08205">
    <property type="entry name" value="C2-set_2"/>
    <property type="match status" value="1"/>
</dbReference>
<dbReference type="GO" id="GO:0016020">
    <property type="term" value="C:membrane"/>
    <property type="evidence" value="ECO:0007669"/>
    <property type="project" value="UniProtKB-SubCell"/>
</dbReference>
<keyword evidence="8 12" id="KW-0472">Membrane</keyword>
<proteinExistence type="inferred from homology"/>
<accession>A0A9Q1DF82</accession>
<dbReference type="InterPro" id="IPR013098">
    <property type="entry name" value="Ig_I-set"/>
</dbReference>
<dbReference type="SUPFAM" id="SSF48726">
    <property type="entry name" value="Immunoglobulin"/>
    <property type="match status" value="3"/>
</dbReference>
<reference evidence="14" key="1">
    <citation type="journal article" date="2023" name="Science">
        <title>Genome structures resolve the early diversification of teleost fishes.</title>
        <authorList>
            <person name="Parey E."/>
            <person name="Louis A."/>
            <person name="Montfort J."/>
            <person name="Bouchez O."/>
            <person name="Roques C."/>
            <person name="Iampietro C."/>
            <person name="Lluch J."/>
            <person name="Castinel A."/>
            <person name="Donnadieu C."/>
            <person name="Desvignes T."/>
            <person name="Floi Bucao C."/>
            <person name="Jouanno E."/>
            <person name="Wen M."/>
            <person name="Mejri S."/>
            <person name="Dirks R."/>
            <person name="Jansen H."/>
            <person name="Henkel C."/>
            <person name="Chen W.J."/>
            <person name="Zahm M."/>
            <person name="Cabau C."/>
            <person name="Klopp C."/>
            <person name="Thompson A.W."/>
            <person name="Robinson-Rechavi M."/>
            <person name="Braasch I."/>
            <person name="Lecointre G."/>
            <person name="Bobe J."/>
            <person name="Postlethwait J.H."/>
            <person name="Berthelot C."/>
            <person name="Roest Crollius H."/>
            <person name="Guiguen Y."/>
        </authorList>
    </citation>
    <scope>NUCLEOTIDE SEQUENCE</scope>
    <source>
        <strain evidence="14">Concon-B</strain>
    </source>
</reference>
<dbReference type="InterPro" id="IPR003599">
    <property type="entry name" value="Ig_sub"/>
</dbReference>
<dbReference type="InterPro" id="IPR051427">
    <property type="entry name" value="Nectin/Nectin-like"/>
</dbReference>
<dbReference type="Pfam" id="PF07686">
    <property type="entry name" value="V-set"/>
    <property type="match status" value="1"/>
</dbReference>
<feature type="transmembrane region" description="Helical" evidence="12">
    <location>
        <begin position="393"/>
        <end position="416"/>
    </location>
</feature>
<organism evidence="14 15">
    <name type="scientific">Conger conger</name>
    <name type="common">Conger eel</name>
    <name type="synonym">Muraena conger</name>
    <dbReference type="NCBI Taxonomy" id="82655"/>
    <lineage>
        <taxon>Eukaryota</taxon>
        <taxon>Metazoa</taxon>
        <taxon>Chordata</taxon>
        <taxon>Craniata</taxon>
        <taxon>Vertebrata</taxon>
        <taxon>Euteleostomi</taxon>
        <taxon>Actinopterygii</taxon>
        <taxon>Neopterygii</taxon>
        <taxon>Teleostei</taxon>
        <taxon>Anguilliformes</taxon>
        <taxon>Congridae</taxon>
        <taxon>Conger</taxon>
    </lineage>
</organism>
<keyword evidence="6" id="KW-0130">Cell adhesion</keyword>
<dbReference type="InterPro" id="IPR013106">
    <property type="entry name" value="Ig_V-set"/>
</dbReference>
<feature type="compositionally biased region" description="Polar residues" evidence="11">
    <location>
        <begin position="610"/>
        <end position="631"/>
    </location>
</feature>
<feature type="region of interest" description="Disordered" evidence="11">
    <location>
        <begin position="566"/>
        <end position="637"/>
    </location>
</feature>
<keyword evidence="5" id="KW-0677">Repeat</keyword>
<evidence type="ECO:0000259" key="13">
    <source>
        <dbReference type="PROSITE" id="PS50835"/>
    </source>
</evidence>
<dbReference type="GO" id="GO:0007156">
    <property type="term" value="P:homophilic cell adhesion via plasma membrane adhesion molecules"/>
    <property type="evidence" value="ECO:0007669"/>
    <property type="project" value="TreeGrafter"/>
</dbReference>
<dbReference type="InterPro" id="IPR036179">
    <property type="entry name" value="Ig-like_dom_sf"/>
</dbReference>
<dbReference type="InterPro" id="IPR007110">
    <property type="entry name" value="Ig-like_dom"/>
</dbReference>
<dbReference type="AlphaFoldDB" id="A0A9Q1DF82"/>
<evidence type="ECO:0000256" key="8">
    <source>
        <dbReference type="ARBA" id="ARBA00023136"/>
    </source>
</evidence>
<dbReference type="EMBL" id="JAFJMO010000008">
    <property type="protein sequence ID" value="KAJ8268708.1"/>
    <property type="molecule type" value="Genomic_DNA"/>
</dbReference>
<dbReference type="SMART" id="SM00408">
    <property type="entry name" value="IGc2"/>
    <property type="match status" value="2"/>
</dbReference>
<feature type="domain" description="Ig-like" evidence="13">
    <location>
        <begin position="294"/>
        <end position="379"/>
    </location>
</feature>
<sequence>MGKVGRELGRRTRARATKPVISGFPLASRRLLNHRVTQYKSPEQRGPHCALLYRTLPGHMELILRSHPGWLCFLGAFGVVLRAGFVEPPPSLTLRSLADTPTRLPCLFQVQQEQIVQVSWSKERPDRTKETIITAHHTDGSTEFGRFSGRVQFESSDTMVNSALIILSTEVSDEGTYICHVSTFPSGNFERQLSLIVWTTPISSLDSVVMVEGQSFGVAATCRAVARPAPRLAWDTELTGHAQNRSSEGGAVSTHFSLHPLRGMDGKQLDCLVWHPSQAQPRRHRNRLAVHYPPDAAIRGYDGNWYMGLEGVALKCDSGGNPKPQSIVWSRKDMSLPQGVEVRNDTLVFGRPLALTDAGLYQCVAENSVSASKAELQIHIKESSLLETPFSTLLMVIVGVVAGVLVVTMVISVLLINRYHKSRNRTLEMELCEKKEEISTLNRQASIRRVNSVSTDHRMQMEETTPLRVEATLRTSLSSIGDQARCRDSHSSLSGGRGGGGADFPGRPALYSSSRHGERARERETEGEKAENRKRVESFVMNSSLALDQSLHAPLYPSVPMGGGRNHLPLYSPTHPPLPAEEEEEEEEDEEEREQQSDREEKKMEGDGYSDNSSQRSDGLSRPLQQGNGTLYSKLPQNQLHLLQNQPCAPQNPPHVPQNTVLLHTSQMV</sequence>
<keyword evidence="4" id="KW-0732">Signal</keyword>
<dbReference type="PROSITE" id="PS50835">
    <property type="entry name" value="IG_LIKE"/>
    <property type="match status" value="2"/>
</dbReference>
<dbReference type="PANTHER" id="PTHR23277">
    <property type="entry name" value="NECTIN-RELATED"/>
    <property type="match status" value="1"/>
</dbReference>
<evidence type="ECO:0000256" key="7">
    <source>
        <dbReference type="ARBA" id="ARBA00022989"/>
    </source>
</evidence>
<feature type="compositionally biased region" description="Basic and acidic residues" evidence="11">
    <location>
        <begin position="594"/>
        <end position="606"/>
    </location>
</feature>
<name>A0A9Q1DF82_CONCO</name>
<comment type="caution">
    <text evidence="14">The sequence shown here is derived from an EMBL/GenBank/DDBJ whole genome shotgun (WGS) entry which is preliminary data.</text>
</comment>
<keyword evidence="3 12" id="KW-0812">Transmembrane</keyword>